<keyword evidence="3" id="KW-1185">Reference proteome</keyword>
<comment type="caution">
    <text evidence="2">The sequence shown here is derived from an EMBL/GenBank/DDBJ whole genome shotgun (WGS) entry which is preliminary data.</text>
</comment>
<evidence type="ECO:0000259" key="1">
    <source>
        <dbReference type="Pfam" id="PF01471"/>
    </source>
</evidence>
<proteinExistence type="predicted"/>
<organism evidence="2 3">
    <name type="scientific">Reyranella humidisoli</name>
    <dbReference type="NCBI Taxonomy" id="2849149"/>
    <lineage>
        <taxon>Bacteria</taxon>
        <taxon>Pseudomonadati</taxon>
        <taxon>Pseudomonadota</taxon>
        <taxon>Alphaproteobacteria</taxon>
        <taxon>Hyphomicrobiales</taxon>
        <taxon>Reyranellaceae</taxon>
        <taxon>Reyranella</taxon>
    </lineage>
</organism>
<dbReference type="Proteomes" id="UP000727907">
    <property type="component" value="Unassembled WGS sequence"/>
</dbReference>
<evidence type="ECO:0000313" key="3">
    <source>
        <dbReference type="Proteomes" id="UP000727907"/>
    </source>
</evidence>
<name>A0ABS6IVU2_9HYPH</name>
<dbReference type="InterPro" id="IPR002477">
    <property type="entry name" value="Peptidoglycan-bd-like"/>
</dbReference>
<gene>
    <name evidence="2" type="ORF">KQ910_26525</name>
</gene>
<protein>
    <submittedName>
        <fullName evidence="2">Peptidoglycan-binding protein</fullName>
    </submittedName>
</protein>
<dbReference type="EMBL" id="JAHOPB010000005">
    <property type="protein sequence ID" value="MBU8877350.1"/>
    <property type="molecule type" value="Genomic_DNA"/>
</dbReference>
<evidence type="ECO:0000313" key="2">
    <source>
        <dbReference type="EMBL" id="MBU8877350.1"/>
    </source>
</evidence>
<feature type="domain" description="Peptidoglycan binding-like" evidence="1">
    <location>
        <begin position="4"/>
        <end position="46"/>
    </location>
</feature>
<dbReference type="Pfam" id="PF01471">
    <property type="entry name" value="PG_binding_1"/>
    <property type="match status" value="1"/>
</dbReference>
<reference evidence="2 3" key="1">
    <citation type="submission" date="2021-06" db="EMBL/GenBank/DDBJ databases">
        <authorList>
            <person name="Lee D.H."/>
        </authorList>
    </citation>
    <scope>NUCLEOTIDE SEQUENCE [LARGE SCALE GENOMIC DNA]</scope>
    <source>
        <strain evidence="2 3">MMS21-HV4-11</strain>
    </source>
</reference>
<sequence length="60" mass="6810">MREFRFYKRAPDGHMGQGTRAAIREYQRIAGLPVTGQPDKALFESLKEMQELTKPKAGSN</sequence>
<accession>A0ABS6IVU2</accession>